<dbReference type="RefSeq" id="YP_009106546.1">
    <property type="nucleotide sequence ID" value="NC_025545.1"/>
</dbReference>
<keyword evidence="1" id="KW-1133">Transmembrane helix</keyword>
<evidence type="ECO:0000313" key="3">
    <source>
        <dbReference type="EMBL" id="AIT95381.1"/>
    </source>
</evidence>
<organism evidence="3">
    <name type="scientific">Botryococcus braunii</name>
    <name type="common">Green alga</name>
    <dbReference type="NCBI Taxonomy" id="38881"/>
    <lineage>
        <taxon>Eukaryota</taxon>
        <taxon>Viridiplantae</taxon>
        <taxon>Chlorophyta</taxon>
        <taxon>core chlorophytes</taxon>
        <taxon>Trebouxiophyceae</taxon>
        <taxon>Trebouxiophyceae incertae sedis</taxon>
        <taxon>Elliptochloris clade</taxon>
        <taxon>Botryococcus</taxon>
    </lineage>
</organism>
<dbReference type="EMBL" id="KM462884">
    <property type="protein sequence ID" value="AIT95381.1"/>
    <property type="molecule type" value="Genomic_DNA"/>
</dbReference>
<name>A0A097KQC7_BOTBR</name>
<dbReference type="AlphaFoldDB" id="A0A097KQC7"/>
<keyword evidence="3" id="KW-0150">Chloroplast</keyword>
<proteinExistence type="predicted"/>
<evidence type="ECO:0000256" key="2">
    <source>
        <dbReference type="SAM" id="SignalP"/>
    </source>
</evidence>
<keyword evidence="1" id="KW-0472">Membrane</keyword>
<protein>
    <submittedName>
        <fullName evidence="3">Hypothetical chloroplast RF47</fullName>
    </submittedName>
</protein>
<keyword evidence="2" id="KW-0732">Signal</keyword>
<accession>A0A097KQC7</accession>
<feature type="transmembrane region" description="Helical" evidence="1">
    <location>
        <begin position="44"/>
        <end position="61"/>
    </location>
</feature>
<evidence type="ECO:0000256" key="1">
    <source>
        <dbReference type="SAM" id="Phobius"/>
    </source>
</evidence>
<geneLocation type="chloroplast" evidence="3"/>
<feature type="chain" id="PRO_5001936219" evidence="2">
    <location>
        <begin position="21"/>
        <end position="62"/>
    </location>
</feature>
<keyword evidence="3" id="KW-0934">Plastid</keyword>
<dbReference type="GeneID" id="22160856"/>
<feature type="signal peptide" evidence="2">
    <location>
        <begin position="1"/>
        <end position="20"/>
    </location>
</feature>
<gene>
    <name evidence="3" type="primary">ycf47</name>
</gene>
<sequence length="62" mass="7197">MIRFFITVFLLLLIVPQTSTDNIILQTFHSTKLFANYGQTKLFLNSLTWVSILLYLILTFLG</sequence>
<keyword evidence="1" id="KW-0812">Transmembrane</keyword>
<reference evidence="3" key="1">
    <citation type="journal article" date="2014" name="BMC Evol. Biol.">
        <title>Chloroplast phylogenomic analysis resolves deep-level relationships within the green algal class Trebouxiophyceae.</title>
        <authorList>
            <person name="Lemieux C."/>
            <person name="Otis C."/>
            <person name="Turmel M."/>
        </authorList>
    </citation>
    <scope>NUCLEOTIDE SEQUENCE</scope>
</reference>